<evidence type="ECO:0000256" key="1">
    <source>
        <dbReference type="ARBA" id="ARBA00003257"/>
    </source>
</evidence>
<dbReference type="GO" id="GO:0005743">
    <property type="term" value="C:mitochondrial inner membrane"/>
    <property type="evidence" value="ECO:0007669"/>
    <property type="project" value="UniProtKB-SubCell"/>
</dbReference>
<feature type="transmembrane region" description="Helical" evidence="17">
    <location>
        <begin position="245"/>
        <end position="267"/>
    </location>
</feature>
<feature type="domain" description="NADH:quinone oxidoreductase/Mrp antiporter transmembrane" evidence="18">
    <location>
        <begin position="108"/>
        <end position="392"/>
    </location>
</feature>
<feature type="transmembrane region" description="Helical" evidence="17">
    <location>
        <begin position="114"/>
        <end position="132"/>
    </location>
</feature>
<dbReference type="Pfam" id="PF00662">
    <property type="entry name" value="Proton_antipo_N"/>
    <property type="match status" value="1"/>
</dbReference>
<comment type="function">
    <text evidence="17">Core subunit of the mitochondrial membrane respiratory chain NADH dehydrogenase (Complex I) which catalyzes electron transfer from NADH through the respiratory chain, using ubiquinone as an electron acceptor. Essential for the catalytic activity and assembly of complex I.</text>
</comment>
<dbReference type="EMBL" id="MK575484">
    <property type="protein sequence ID" value="QEE94353.1"/>
    <property type="molecule type" value="Genomic_DNA"/>
</dbReference>
<dbReference type="InterPro" id="IPR010934">
    <property type="entry name" value="NADH_DH_su5_C"/>
</dbReference>
<dbReference type="EC" id="7.1.1.2" evidence="3 17"/>
<dbReference type="Pfam" id="PF06455">
    <property type="entry name" value="NADH5_C"/>
    <property type="match status" value="1"/>
</dbReference>
<keyword evidence="8" id="KW-0999">Mitochondrion inner membrane</keyword>
<evidence type="ECO:0000256" key="4">
    <source>
        <dbReference type="ARBA" id="ARBA00021096"/>
    </source>
</evidence>
<geneLocation type="mitochondrion" evidence="21"/>
<dbReference type="PRINTS" id="PR01434">
    <property type="entry name" value="NADHDHGNASE5"/>
</dbReference>
<dbReference type="Pfam" id="PF00361">
    <property type="entry name" value="Proton_antipo_M"/>
    <property type="match status" value="1"/>
</dbReference>
<keyword evidence="6" id="KW-0679">Respiratory chain</keyword>
<keyword evidence="10" id="KW-0249">Electron transport</keyword>
<evidence type="ECO:0000256" key="16">
    <source>
        <dbReference type="ARBA" id="ARBA00049551"/>
    </source>
</evidence>
<keyword evidence="7 17" id="KW-0812">Transmembrane</keyword>
<evidence type="ECO:0000256" key="3">
    <source>
        <dbReference type="ARBA" id="ARBA00012944"/>
    </source>
</evidence>
<dbReference type="PANTHER" id="PTHR42829:SF2">
    <property type="entry name" value="NADH-UBIQUINONE OXIDOREDUCTASE CHAIN 5"/>
    <property type="match status" value="1"/>
</dbReference>
<evidence type="ECO:0000256" key="5">
    <source>
        <dbReference type="ARBA" id="ARBA00022448"/>
    </source>
</evidence>
<evidence type="ECO:0000256" key="2">
    <source>
        <dbReference type="ARBA" id="ARBA00004448"/>
    </source>
</evidence>
<comment type="similarity">
    <text evidence="17">Belongs to the complex I subunit 5 family.</text>
</comment>
<evidence type="ECO:0000256" key="15">
    <source>
        <dbReference type="ARBA" id="ARBA00023136"/>
    </source>
</evidence>
<keyword evidence="5 17" id="KW-0813">Transport</keyword>
<feature type="transmembrane region" description="Helical" evidence="17">
    <location>
        <begin position="12"/>
        <end position="38"/>
    </location>
</feature>
<comment type="function">
    <text evidence="1">Core subunit of the mitochondrial membrane respiratory chain NADH dehydrogenase (Complex I) that is believed to belong to the minimal assembly required for catalysis. Complex I functions in the transfer of electrons from NADH to the respiratory chain. The immediate electron acceptor for the enzyme is believed to be ubiquinone.</text>
</comment>
<dbReference type="PANTHER" id="PTHR42829">
    <property type="entry name" value="NADH-UBIQUINONE OXIDOREDUCTASE CHAIN 5"/>
    <property type="match status" value="1"/>
</dbReference>
<keyword evidence="15 17" id="KW-0472">Membrane</keyword>
<evidence type="ECO:0000256" key="11">
    <source>
        <dbReference type="ARBA" id="ARBA00022989"/>
    </source>
</evidence>
<dbReference type="GO" id="GO:0015990">
    <property type="term" value="P:electron transport coupled proton transport"/>
    <property type="evidence" value="ECO:0007669"/>
    <property type="project" value="TreeGrafter"/>
</dbReference>
<dbReference type="GO" id="GO:0042773">
    <property type="term" value="P:ATP synthesis coupled electron transport"/>
    <property type="evidence" value="ECO:0007669"/>
    <property type="project" value="InterPro"/>
</dbReference>
<feature type="transmembrane region" description="Helical" evidence="17">
    <location>
        <begin position="153"/>
        <end position="173"/>
    </location>
</feature>
<feature type="transmembrane region" description="Helical" evidence="17">
    <location>
        <begin position="376"/>
        <end position="401"/>
    </location>
</feature>
<evidence type="ECO:0000259" key="19">
    <source>
        <dbReference type="Pfam" id="PF00662"/>
    </source>
</evidence>
<dbReference type="InterPro" id="IPR001750">
    <property type="entry name" value="ND/Mrp_TM"/>
</dbReference>
<keyword evidence="14 17" id="KW-0496">Mitochondrion</keyword>
<keyword evidence="9" id="KW-1278">Translocase</keyword>
<feature type="transmembrane region" description="Helical" evidence="17">
    <location>
        <begin position="341"/>
        <end position="364"/>
    </location>
</feature>
<evidence type="ECO:0000259" key="20">
    <source>
        <dbReference type="Pfam" id="PF06455"/>
    </source>
</evidence>
<evidence type="ECO:0000256" key="17">
    <source>
        <dbReference type="RuleBase" id="RU003404"/>
    </source>
</evidence>
<feature type="transmembrane region" description="Helical" evidence="17">
    <location>
        <begin position="219"/>
        <end position="239"/>
    </location>
</feature>
<comment type="catalytic activity">
    <reaction evidence="16 17">
        <text>a ubiquinone + NADH + 5 H(+)(in) = a ubiquinol + NAD(+) + 4 H(+)(out)</text>
        <dbReference type="Rhea" id="RHEA:29091"/>
        <dbReference type="Rhea" id="RHEA-COMP:9565"/>
        <dbReference type="Rhea" id="RHEA-COMP:9566"/>
        <dbReference type="ChEBI" id="CHEBI:15378"/>
        <dbReference type="ChEBI" id="CHEBI:16389"/>
        <dbReference type="ChEBI" id="CHEBI:17976"/>
        <dbReference type="ChEBI" id="CHEBI:57540"/>
        <dbReference type="ChEBI" id="CHEBI:57945"/>
        <dbReference type="EC" id="7.1.1.2"/>
    </reaction>
</comment>
<dbReference type="AlphaFoldDB" id="A0A5B9H974"/>
<evidence type="ECO:0000256" key="7">
    <source>
        <dbReference type="ARBA" id="ARBA00022692"/>
    </source>
</evidence>
<name>A0A5B9H974_9DIPT</name>
<evidence type="ECO:0000256" key="6">
    <source>
        <dbReference type="ARBA" id="ARBA00022660"/>
    </source>
</evidence>
<comment type="subcellular location">
    <subcellularLocation>
        <location evidence="2">Mitochondrion inner membrane</location>
        <topology evidence="2">Multi-pass membrane protein</topology>
    </subcellularLocation>
</comment>
<proteinExistence type="inferred from homology"/>
<reference evidence="21" key="1">
    <citation type="submission" date="2019-02" db="EMBL/GenBank/DDBJ databases">
        <title>Phylogenetic relationships and temporal diversification of Neotropical mosquitoes (Diptera: Culicidae) based on mitogenomes.</title>
        <authorList>
            <person name="Lorenz C."/>
            <person name="Alves J.M.P."/>
            <person name="Foster P.G."/>
            <person name="Suesdek L."/>
            <person name="Sallum M.A."/>
        </authorList>
    </citation>
    <scope>NUCLEOTIDE SEQUENCE</scope>
</reference>
<dbReference type="PRINTS" id="PR01435">
    <property type="entry name" value="NPOXDRDTASE5"/>
</dbReference>
<feature type="domain" description="NADH dehydrogenase subunit 5 C-terminal" evidence="20">
    <location>
        <begin position="395"/>
        <end position="576"/>
    </location>
</feature>
<evidence type="ECO:0000313" key="21">
    <source>
        <dbReference type="EMBL" id="QEE94353.1"/>
    </source>
</evidence>
<dbReference type="GO" id="GO:0008137">
    <property type="term" value="F:NADH dehydrogenase (ubiquinone) activity"/>
    <property type="evidence" value="ECO:0007669"/>
    <property type="project" value="UniProtKB-EC"/>
</dbReference>
<dbReference type="InterPro" id="IPR003945">
    <property type="entry name" value="NU5C-like"/>
</dbReference>
<feature type="transmembrane region" description="Helical" evidence="17">
    <location>
        <begin position="58"/>
        <end position="79"/>
    </location>
</feature>
<keyword evidence="13 17" id="KW-0830">Ubiquinone</keyword>
<evidence type="ECO:0000256" key="12">
    <source>
        <dbReference type="ARBA" id="ARBA00023027"/>
    </source>
</evidence>
<feature type="domain" description="NADH-Ubiquinone oxidoreductase (complex I) chain 5 N-terminal" evidence="19">
    <location>
        <begin position="44"/>
        <end position="91"/>
    </location>
</feature>
<evidence type="ECO:0000256" key="10">
    <source>
        <dbReference type="ARBA" id="ARBA00022982"/>
    </source>
</evidence>
<evidence type="ECO:0000256" key="9">
    <source>
        <dbReference type="ARBA" id="ARBA00022967"/>
    </source>
</evidence>
<evidence type="ECO:0000256" key="13">
    <source>
        <dbReference type="ARBA" id="ARBA00023075"/>
    </source>
</evidence>
<feature type="transmembrane region" description="Helical" evidence="17">
    <location>
        <begin position="421"/>
        <end position="444"/>
    </location>
</feature>
<evidence type="ECO:0000256" key="14">
    <source>
        <dbReference type="ARBA" id="ARBA00023128"/>
    </source>
</evidence>
<feature type="transmembrane region" description="Helical" evidence="17">
    <location>
        <begin position="185"/>
        <end position="207"/>
    </location>
</feature>
<sequence length="580" mass="66595">MNNLVNYCKNSFYILISISFTLFIFSLKFLLTDLVYFIEWEIVSLHSMSIVMTFLFDWMSLMFMSFVLLISSLVIFYSNQYMEADYNVNRFILLVLMFVFSMMMLIISPNLISILLGWDGLGLVSYCLVIYFQNVKSYNAGMLTALSNRIGDVALLLAIAWMLNYGSWNYIFYLDIMKNDMEMMIIGGLVMLAAMTKSAQIPFSSWLPAAMAAPTPVSALVHSSTLVTAGVYLLIRFNILLENTFLGQFLLLVSGLTMFMAGLGANFEFDLKKIIALSTLSQLGLMMSILSIGFYKLAFFHLLTHALFKALLFMCAGVIIHNTKNAQDIRFMGGLSMSMPLTCSCFNIANLALCGMPFLAGFYSKDLILEMVMLSYMNFFSFFLFFFSTGLTVCYSFRLVFYSMTGDFNSTSLNMLNDKGWTMSFSIFFLMVMAIIGGSMLNWLMFFNPEMICLPFYMKMLTLFVCITGGFMGYLISNVKLFFFNKSIEFYNFSFFSGSMWFMPVISTIGVVKWPLILGMYSYKSFDQGWSEYFGGQMLYKQLKNYSLYIQEFQNNNLKIYLLSYMLWVIILVMMMLFLN</sequence>
<feature type="transmembrane region" description="Helical" evidence="17">
    <location>
        <begin position="560"/>
        <end position="579"/>
    </location>
</feature>
<feature type="transmembrane region" description="Helical" evidence="17">
    <location>
        <begin position="456"/>
        <end position="476"/>
    </location>
</feature>
<feature type="transmembrane region" description="Helical" evidence="17">
    <location>
        <begin position="91"/>
        <end position="108"/>
    </location>
</feature>
<evidence type="ECO:0000259" key="18">
    <source>
        <dbReference type="Pfam" id="PF00361"/>
    </source>
</evidence>
<dbReference type="InterPro" id="IPR001516">
    <property type="entry name" value="Proton_antipo_N"/>
</dbReference>
<organism evidence="21">
    <name type="scientific">Ochlerotatus vigilax</name>
    <dbReference type="NCBI Taxonomy" id="569589"/>
    <lineage>
        <taxon>Eukaryota</taxon>
        <taxon>Metazoa</taxon>
        <taxon>Ecdysozoa</taxon>
        <taxon>Arthropoda</taxon>
        <taxon>Hexapoda</taxon>
        <taxon>Insecta</taxon>
        <taxon>Pterygota</taxon>
        <taxon>Neoptera</taxon>
        <taxon>Endopterygota</taxon>
        <taxon>Diptera</taxon>
        <taxon>Nematocera</taxon>
        <taxon>Culicoidea</taxon>
        <taxon>Culicidae</taxon>
        <taxon>Culicinae</taxon>
        <taxon>Aedini</taxon>
        <taxon>Ochlerotatus</taxon>
        <taxon>Ochlerotatus</taxon>
    </lineage>
</organism>
<gene>
    <name evidence="21" type="primary">nad5</name>
</gene>
<dbReference type="GO" id="GO:0003954">
    <property type="term" value="F:NADH dehydrogenase activity"/>
    <property type="evidence" value="ECO:0007669"/>
    <property type="project" value="TreeGrafter"/>
</dbReference>
<feature type="transmembrane region" description="Helical" evidence="17">
    <location>
        <begin position="298"/>
        <end position="320"/>
    </location>
</feature>
<evidence type="ECO:0000256" key="8">
    <source>
        <dbReference type="ARBA" id="ARBA00022792"/>
    </source>
</evidence>
<keyword evidence="11 17" id="KW-1133">Transmembrane helix</keyword>
<feature type="transmembrane region" description="Helical" evidence="17">
    <location>
        <begin position="274"/>
        <end position="292"/>
    </location>
</feature>
<keyword evidence="12 17" id="KW-0520">NAD</keyword>
<feature type="transmembrane region" description="Helical" evidence="17">
    <location>
        <begin position="488"/>
        <end position="512"/>
    </location>
</feature>
<protein>
    <recommendedName>
        <fullName evidence="4 17">NADH-ubiquinone oxidoreductase chain 5</fullName>
        <ecNumber evidence="3 17">7.1.1.2</ecNumber>
    </recommendedName>
</protein>
<accession>A0A5B9H974</accession>